<reference evidence="1" key="1">
    <citation type="submission" date="2014-11" db="EMBL/GenBank/DDBJ databases">
        <authorList>
            <person name="Amaro Gonzalez C."/>
        </authorList>
    </citation>
    <scope>NUCLEOTIDE SEQUENCE</scope>
</reference>
<sequence length="66" mass="7130">MKSCKVLRNIAGNSRPMSAMALLPELLDQRECLAVLACFLAEVHFSVCEFGPLATLLIGICTGKAY</sequence>
<proteinExistence type="predicted"/>
<name>A0A0E9RQG0_ANGAN</name>
<dbReference type="AlphaFoldDB" id="A0A0E9RQG0"/>
<accession>A0A0E9RQG0</accession>
<organism evidence="1">
    <name type="scientific">Anguilla anguilla</name>
    <name type="common">European freshwater eel</name>
    <name type="synonym">Muraena anguilla</name>
    <dbReference type="NCBI Taxonomy" id="7936"/>
    <lineage>
        <taxon>Eukaryota</taxon>
        <taxon>Metazoa</taxon>
        <taxon>Chordata</taxon>
        <taxon>Craniata</taxon>
        <taxon>Vertebrata</taxon>
        <taxon>Euteleostomi</taxon>
        <taxon>Actinopterygii</taxon>
        <taxon>Neopterygii</taxon>
        <taxon>Teleostei</taxon>
        <taxon>Anguilliformes</taxon>
        <taxon>Anguillidae</taxon>
        <taxon>Anguilla</taxon>
    </lineage>
</organism>
<dbReference type="EMBL" id="GBXM01077989">
    <property type="protein sequence ID" value="JAH30588.1"/>
    <property type="molecule type" value="Transcribed_RNA"/>
</dbReference>
<reference evidence="1" key="2">
    <citation type="journal article" date="2015" name="Fish Shellfish Immunol.">
        <title>Early steps in the European eel (Anguilla anguilla)-Vibrio vulnificus interaction in the gills: Role of the RtxA13 toxin.</title>
        <authorList>
            <person name="Callol A."/>
            <person name="Pajuelo D."/>
            <person name="Ebbesson L."/>
            <person name="Teles M."/>
            <person name="MacKenzie S."/>
            <person name="Amaro C."/>
        </authorList>
    </citation>
    <scope>NUCLEOTIDE SEQUENCE</scope>
</reference>
<protein>
    <submittedName>
        <fullName evidence="1">Uncharacterized protein</fullName>
    </submittedName>
</protein>
<evidence type="ECO:0000313" key="1">
    <source>
        <dbReference type="EMBL" id="JAH30588.1"/>
    </source>
</evidence>